<dbReference type="EMBL" id="JABEYC010000319">
    <property type="protein sequence ID" value="KAF4979082.1"/>
    <property type="molecule type" value="Genomic_DNA"/>
</dbReference>
<dbReference type="AlphaFoldDB" id="A0A8H4XLN9"/>
<evidence type="ECO:0000313" key="1">
    <source>
        <dbReference type="EMBL" id="KAF4979082.1"/>
    </source>
</evidence>
<sequence length="578" mass="66521">MCIQVNRWFYCPVQEPGHTVQQAQQAQQPPVQPQANPFSPWLQWQDQERAPHSEVSQLGLTEHNNYYYIRHKVESWIRCAAILATDCRDNPQAFHTEVYAHACPHCTQDDGCILSGAPVLNHMEDNPNLTQETDDRMVAAYASELTALLRSYLAQELEFMPPDEKSWVLHMRGQYCTEDRNHVVRDHPERGARSYDCHATCACTNKPWAHNISRAARKHEGFITRVKFSPEWFEFVLNDQGLQTWKDQAFADIPNQSWLNMINDASRRYDHLSAQIGNQLNQLIMLGPNVEPLAPGQPLRTPEEWHRTLSRREFVAYQLIYYPAMDPGITRRFLDRLMHDHILKALCPDVGPLLGLGNWRMLDYRFSASDEIRELVNLADGIAVDRYKTSAIRGSTRRRDNVVRILIRNRDIAFRNALIRQKLAEGAVLRFEIPAAVVVQAGEHTCNLCAEDFDVQNANVNIPVHLRLAQLPCCRNFVHFRCFKGAALQKKLACPFCNQSLVDMGLDPGMAGPEWVWNEQFADLPIASMVDEPSRHQRFRFEYPDLRMVSALNRLISREENPYDHMDEAEEEAEGEPA</sequence>
<gene>
    <name evidence="1" type="ORF">FZEAL_4642</name>
</gene>
<evidence type="ECO:0000313" key="2">
    <source>
        <dbReference type="Proteomes" id="UP000635477"/>
    </source>
</evidence>
<name>A0A8H4XLN9_9HYPO</name>
<comment type="caution">
    <text evidence="1">The sequence shown here is derived from an EMBL/GenBank/DDBJ whole genome shotgun (WGS) entry which is preliminary data.</text>
</comment>
<dbReference type="SUPFAM" id="SSF57850">
    <property type="entry name" value="RING/U-box"/>
    <property type="match status" value="1"/>
</dbReference>
<dbReference type="OrthoDB" id="5001299at2759"/>
<dbReference type="Proteomes" id="UP000635477">
    <property type="component" value="Unassembled WGS sequence"/>
</dbReference>
<keyword evidence="2" id="KW-1185">Reference proteome</keyword>
<reference evidence="1" key="2">
    <citation type="submission" date="2020-05" db="EMBL/GenBank/DDBJ databases">
        <authorList>
            <person name="Kim H.-S."/>
            <person name="Proctor R.H."/>
            <person name="Brown D.W."/>
        </authorList>
    </citation>
    <scope>NUCLEOTIDE SEQUENCE</scope>
    <source>
        <strain evidence="1">NRRL 22465</strain>
    </source>
</reference>
<organism evidence="1 2">
    <name type="scientific">Fusarium zealandicum</name>
    <dbReference type="NCBI Taxonomy" id="1053134"/>
    <lineage>
        <taxon>Eukaryota</taxon>
        <taxon>Fungi</taxon>
        <taxon>Dikarya</taxon>
        <taxon>Ascomycota</taxon>
        <taxon>Pezizomycotina</taxon>
        <taxon>Sordariomycetes</taxon>
        <taxon>Hypocreomycetidae</taxon>
        <taxon>Hypocreales</taxon>
        <taxon>Nectriaceae</taxon>
        <taxon>Fusarium</taxon>
        <taxon>Fusarium staphyleae species complex</taxon>
    </lineage>
</organism>
<dbReference type="InterPro" id="IPR013083">
    <property type="entry name" value="Znf_RING/FYVE/PHD"/>
</dbReference>
<protein>
    <submittedName>
        <fullName evidence="1">Uncharacterized protein</fullName>
    </submittedName>
</protein>
<accession>A0A8H4XLN9</accession>
<dbReference type="Gene3D" id="3.30.40.10">
    <property type="entry name" value="Zinc/RING finger domain, C3HC4 (zinc finger)"/>
    <property type="match status" value="1"/>
</dbReference>
<reference evidence="1" key="1">
    <citation type="journal article" date="2020" name="BMC Genomics">
        <title>Correction to: Identification and distribution of gene clusters required for synthesis of sphingolipid metabolism inhibitors in diverse species of the filamentous fungus Fusarium.</title>
        <authorList>
            <person name="Kim H.S."/>
            <person name="Lohmar J.M."/>
            <person name="Busman M."/>
            <person name="Brown D.W."/>
            <person name="Naumann T.A."/>
            <person name="Divon H.H."/>
            <person name="Lysoe E."/>
            <person name="Uhlig S."/>
            <person name="Proctor R.H."/>
        </authorList>
    </citation>
    <scope>NUCLEOTIDE SEQUENCE</scope>
    <source>
        <strain evidence="1">NRRL 22465</strain>
    </source>
</reference>
<proteinExistence type="predicted"/>